<dbReference type="InterPro" id="IPR027417">
    <property type="entry name" value="P-loop_NTPase"/>
</dbReference>
<dbReference type="GO" id="GO:0005524">
    <property type="term" value="F:ATP binding"/>
    <property type="evidence" value="ECO:0007669"/>
    <property type="project" value="UniProtKB-KW"/>
</dbReference>
<dbReference type="KEGG" id="hadh:FRZ61_05720"/>
<evidence type="ECO:0000256" key="2">
    <source>
        <dbReference type="ARBA" id="ARBA00022597"/>
    </source>
</evidence>
<evidence type="ECO:0000256" key="6">
    <source>
        <dbReference type="SAM" id="MobiDB-lite"/>
    </source>
</evidence>
<protein>
    <submittedName>
        <fullName evidence="8">Ribose import ATP-binding protein RbsA 2</fullName>
    </submittedName>
</protein>
<sequence>MASPVQQASTRQPGAAAGSAPAATLVSLGGDITVTEVRKTFGVTRALDGCNFSASLGEIHAIVGGNGCGKSTLAKVMSGVLPVDSGKVSVVGHTPSSPHDARHAGIATVFQEVLVADECSVVDNLYLGADHLWSKTLPMRAKIRDAEIMMKELAAVDIDVEGPVGLLPLSIKQWITIGRALLQRPKVLILDESSAALDLDSTERLFAKMRELRDQGSAVLIVTHRIAELIRISDRATVLRDGRDVGVLSKGEITEKNLLGLMTGRSESPHITTAVAQEVLHHDVVMKTGKLKVWPESQPIDFALHKGEVLGIAGLDGQGQSDFVTVLAGVRKAAEGLPMVRTAGNGFTEIRDLLDATRNGVSYVSGDRKREGIFANMSIYENLLMPLYRRLARGGKVAVIDWSSLSAIFDWEVERLAVRMGERSNKITSLSGGNQQKVLIGRAFALNPDILVLNDPARGVDVGAKAELYKHLTAFAQRGKSVIYLSSEIEEFVGFATRVVVFRNGSIFDEFAGDAIEPANILEAMFGQARGNRRQREDRAATPGEAPPARRKVNGLVPGSAGLPPWMSRNGRDWQGTPGE</sequence>
<dbReference type="PANTHER" id="PTHR43790:SF9">
    <property type="entry name" value="GALACTOFURANOSE TRANSPORTER ATP-BINDING PROTEIN YTFR"/>
    <property type="match status" value="1"/>
</dbReference>
<keyword evidence="1" id="KW-0813">Transport</keyword>
<evidence type="ECO:0000313" key="8">
    <source>
        <dbReference type="EMBL" id="QEX20653.1"/>
    </source>
</evidence>
<gene>
    <name evidence="8" type="primary">rbsA2</name>
    <name evidence="8" type="ORF">FRZ61_05720</name>
</gene>
<evidence type="ECO:0000256" key="5">
    <source>
        <dbReference type="ARBA" id="ARBA00022840"/>
    </source>
</evidence>
<dbReference type="InterPro" id="IPR050107">
    <property type="entry name" value="ABC_carbohydrate_import_ATPase"/>
</dbReference>
<keyword evidence="4" id="KW-0547">Nucleotide-binding</keyword>
<dbReference type="SUPFAM" id="SSF52540">
    <property type="entry name" value="P-loop containing nucleoside triphosphate hydrolases"/>
    <property type="match status" value="2"/>
</dbReference>
<dbReference type="EMBL" id="CP042582">
    <property type="protein sequence ID" value="QEX20653.1"/>
    <property type="molecule type" value="Genomic_DNA"/>
</dbReference>
<dbReference type="SMART" id="SM00382">
    <property type="entry name" value="AAA"/>
    <property type="match status" value="2"/>
</dbReference>
<keyword evidence="3" id="KW-0677">Repeat</keyword>
<dbReference type="PROSITE" id="PS00211">
    <property type="entry name" value="ABC_TRANSPORTER_1"/>
    <property type="match status" value="1"/>
</dbReference>
<dbReference type="Pfam" id="PF00005">
    <property type="entry name" value="ABC_tran"/>
    <property type="match status" value="2"/>
</dbReference>
<dbReference type="CDD" id="cd03216">
    <property type="entry name" value="ABC_Carb_Monos_I"/>
    <property type="match status" value="1"/>
</dbReference>
<accession>A0A5J6MTU6</accession>
<dbReference type="Gene3D" id="3.40.50.300">
    <property type="entry name" value="P-loop containing nucleotide triphosphate hydrolases"/>
    <property type="match status" value="2"/>
</dbReference>
<proteinExistence type="predicted"/>
<feature type="domain" description="ABC transporter" evidence="7">
    <location>
        <begin position="32"/>
        <end position="266"/>
    </location>
</feature>
<feature type="domain" description="ABC transporter" evidence="7">
    <location>
        <begin position="280"/>
        <end position="529"/>
    </location>
</feature>
<dbReference type="PROSITE" id="PS50893">
    <property type="entry name" value="ABC_TRANSPORTER_2"/>
    <property type="match status" value="2"/>
</dbReference>
<evidence type="ECO:0000256" key="1">
    <source>
        <dbReference type="ARBA" id="ARBA00022448"/>
    </source>
</evidence>
<dbReference type="InterPro" id="IPR003593">
    <property type="entry name" value="AAA+_ATPase"/>
</dbReference>
<dbReference type="CDD" id="cd03215">
    <property type="entry name" value="ABC_Carb_Monos_II"/>
    <property type="match status" value="1"/>
</dbReference>
<keyword evidence="2" id="KW-0762">Sugar transport</keyword>
<evidence type="ECO:0000259" key="7">
    <source>
        <dbReference type="PROSITE" id="PS50893"/>
    </source>
</evidence>
<dbReference type="PANTHER" id="PTHR43790">
    <property type="entry name" value="CARBOHYDRATE TRANSPORT ATP-BINDING PROTEIN MG119-RELATED"/>
    <property type="match status" value="1"/>
</dbReference>
<dbReference type="InterPro" id="IPR003439">
    <property type="entry name" value="ABC_transporter-like_ATP-bd"/>
</dbReference>
<name>A0A5J6MTU6_9PROT</name>
<dbReference type="InterPro" id="IPR017871">
    <property type="entry name" value="ABC_transporter-like_CS"/>
</dbReference>
<organism evidence="8 9">
    <name type="scientific">Hypericibacter adhaerens</name>
    <dbReference type="NCBI Taxonomy" id="2602016"/>
    <lineage>
        <taxon>Bacteria</taxon>
        <taxon>Pseudomonadati</taxon>
        <taxon>Pseudomonadota</taxon>
        <taxon>Alphaproteobacteria</taxon>
        <taxon>Rhodospirillales</taxon>
        <taxon>Dongiaceae</taxon>
        <taxon>Hypericibacter</taxon>
    </lineage>
</organism>
<feature type="region of interest" description="Disordered" evidence="6">
    <location>
        <begin position="530"/>
        <end position="580"/>
    </location>
</feature>
<evidence type="ECO:0000313" key="9">
    <source>
        <dbReference type="Proteomes" id="UP000325797"/>
    </source>
</evidence>
<dbReference type="OrthoDB" id="39350at2"/>
<keyword evidence="9" id="KW-1185">Reference proteome</keyword>
<reference evidence="8 9" key="1">
    <citation type="submission" date="2019-08" db="EMBL/GenBank/DDBJ databases">
        <title>Hyperibacter terrae gen. nov., sp. nov. and Hyperibacter viscosus sp. nov., two new members in the family Rhodospirillaceae isolated from the rhizosphere of Hypericum perforatum.</title>
        <authorList>
            <person name="Noviana Z."/>
        </authorList>
    </citation>
    <scope>NUCLEOTIDE SEQUENCE [LARGE SCALE GENOMIC DNA]</scope>
    <source>
        <strain evidence="8 9">R5959</strain>
    </source>
</reference>
<dbReference type="GO" id="GO:0016887">
    <property type="term" value="F:ATP hydrolysis activity"/>
    <property type="evidence" value="ECO:0007669"/>
    <property type="project" value="InterPro"/>
</dbReference>
<evidence type="ECO:0000256" key="4">
    <source>
        <dbReference type="ARBA" id="ARBA00022741"/>
    </source>
</evidence>
<keyword evidence="5 8" id="KW-0067">ATP-binding</keyword>
<dbReference type="AlphaFoldDB" id="A0A5J6MTU6"/>
<dbReference type="Proteomes" id="UP000325797">
    <property type="component" value="Chromosome"/>
</dbReference>
<evidence type="ECO:0000256" key="3">
    <source>
        <dbReference type="ARBA" id="ARBA00022737"/>
    </source>
</evidence>
<dbReference type="RefSeq" id="WP_151114881.1">
    <property type="nucleotide sequence ID" value="NZ_CP042582.1"/>
</dbReference>